<dbReference type="PROSITE" id="PS50044">
    <property type="entry name" value="SIGMA54_3"/>
    <property type="match status" value="1"/>
</dbReference>
<dbReference type="Gene3D" id="1.10.10.1330">
    <property type="entry name" value="RNA polymerase sigma-54 factor, core-binding domain"/>
    <property type="match status" value="1"/>
</dbReference>
<dbReference type="PANTHER" id="PTHR32248:SF4">
    <property type="entry name" value="RNA POLYMERASE SIGMA-54 FACTOR"/>
    <property type="match status" value="1"/>
</dbReference>
<dbReference type="Pfam" id="PF04552">
    <property type="entry name" value="Sigma54_DBD"/>
    <property type="match status" value="1"/>
</dbReference>
<feature type="domain" description="RNA polymerase sigma factor 54 core-binding" evidence="10">
    <location>
        <begin position="82"/>
        <end position="269"/>
    </location>
</feature>
<dbReference type="Proteomes" id="UP000315753">
    <property type="component" value="Unassembled WGS sequence"/>
</dbReference>
<dbReference type="PROSITE" id="PS00718">
    <property type="entry name" value="SIGMA54_2"/>
    <property type="match status" value="1"/>
</dbReference>
<evidence type="ECO:0000259" key="9">
    <source>
        <dbReference type="Pfam" id="PF04552"/>
    </source>
</evidence>
<dbReference type="NCBIfam" id="TIGR02395">
    <property type="entry name" value="rpoN_sigma"/>
    <property type="match status" value="1"/>
</dbReference>
<keyword evidence="6" id="KW-0731">Sigma factor</keyword>
<dbReference type="InterPro" id="IPR007634">
    <property type="entry name" value="RNA_pol_sigma_54_DNA-bd"/>
</dbReference>
<dbReference type="GO" id="GO:0006352">
    <property type="term" value="P:DNA-templated transcription initiation"/>
    <property type="evidence" value="ECO:0007669"/>
    <property type="project" value="InterPro"/>
</dbReference>
<dbReference type="GO" id="GO:0000428">
    <property type="term" value="C:DNA-directed RNA polymerase complex"/>
    <property type="evidence" value="ECO:0007669"/>
    <property type="project" value="UniProtKB-KW"/>
</dbReference>
<proteinExistence type="inferred from homology"/>
<dbReference type="GO" id="GO:0003677">
    <property type="term" value="F:DNA binding"/>
    <property type="evidence" value="ECO:0007669"/>
    <property type="project" value="UniProtKB-KW"/>
</dbReference>
<dbReference type="Gene3D" id="1.10.10.60">
    <property type="entry name" value="Homeodomain-like"/>
    <property type="match status" value="1"/>
</dbReference>
<evidence type="ECO:0000259" key="10">
    <source>
        <dbReference type="Pfam" id="PF04963"/>
    </source>
</evidence>
<feature type="domain" description="RNA polymerase sigma factor 54 DNA-binding" evidence="9">
    <location>
        <begin position="281"/>
        <end position="437"/>
    </location>
</feature>
<keyword evidence="2" id="KW-0240">DNA-directed RNA polymerase</keyword>
<name>A0A540UWH9_9BACL</name>
<dbReference type="GO" id="GO:0001216">
    <property type="term" value="F:DNA-binding transcription activator activity"/>
    <property type="evidence" value="ECO:0007669"/>
    <property type="project" value="InterPro"/>
</dbReference>
<keyword evidence="7" id="KW-0238">DNA-binding</keyword>
<keyword evidence="5" id="KW-0805">Transcription regulation</keyword>
<dbReference type="GO" id="GO:0016987">
    <property type="term" value="F:sigma factor activity"/>
    <property type="evidence" value="ECO:0007669"/>
    <property type="project" value="UniProtKB-KW"/>
</dbReference>
<dbReference type="RefSeq" id="WP_141603234.1">
    <property type="nucleotide sequence ID" value="NZ_VIGD01000024.1"/>
</dbReference>
<organism evidence="11 12">
    <name type="scientific">Ureibacillus terrenus</name>
    <dbReference type="NCBI Taxonomy" id="118246"/>
    <lineage>
        <taxon>Bacteria</taxon>
        <taxon>Bacillati</taxon>
        <taxon>Bacillota</taxon>
        <taxon>Bacilli</taxon>
        <taxon>Bacillales</taxon>
        <taxon>Caryophanaceae</taxon>
        <taxon>Ureibacillus</taxon>
    </lineage>
</organism>
<dbReference type="InterPro" id="IPR038709">
    <property type="entry name" value="RpoN_core-bd_sf"/>
</dbReference>
<dbReference type="PIRSF" id="PIRSF000774">
    <property type="entry name" value="RpoN"/>
    <property type="match status" value="1"/>
</dbReference>
<evidence type="ECO:0000256" key="5">
    <source>
        <dbReference type="ARBA" id="ARBA00023015"/>
    </source>
</evidence>
<evidence type="ECO:0000256" key="1">
    <source>
        <dbReference type="ARBA" id="ARBA00008798"/>
    </source>
</evidence>
<accession>A0A540UWH9</accession>
<gene>
    <name evidence="11" type="primary">rpoN</name>
    <name evidence="11" type="ORF">FKZ59_13245</name>
</gene>
<dbReference type="PRINTS" id="PR00045">
    <property type="entry name" value="SIGMA54FCT"/>
</dbReference>
<evidence type="ECO:0000313" key="11">
    <source>
        <dbReference type="EMBL" id="TQE88842.1"/>
    </source>
</evidence>
<keyword evidence="8" id="KW-0804">Transcription</keyword>
<dbReference type="AlphaFoldDB" id="A0A540UWH9"/>
<dbReference type="Pfam" id="PF00309">
    <property type="entry name" value="Sigma54_AID"/>
    <property type="match status" value="1"/>
</dbReference>
<dbReference type="OrthoDB" id="9814402at2"/>
<evidence type="ECO:0000256" key="3">
    <source>
        <dbReference type="ARBA" id="ARBA00022679"/>
    </source>
</evidence>
<evidence type="ECO:0000256" key="7">
    <source>
        <dbReference type="ARBA" id="ARBA00023125"/>
    </source>
</evidence>
<comment type="similarity">
    <text evidence="1">Belongs to the sigma-54 factor family.</text>
</comment>
<dbReference type="GO" id="GO:0016779">
    <property type="term" value="F:nucleotidyltransferase activity"/>
    <property type="evidence" value="ECO:0007669"/>
    <property type="project" value="UniProtKB-KW"/>
</dbReference>
<dbReference type="Pfam" id="PF04963">
    <property type="entry name" value="Sigma54_CBD"/>
    <property type="match status" value="1"/>
</dbReference>
<keyword evidence="12" id="KW-1185">Reference proteome</keyword>
<dbReference type="PANTHER" id="PTHR32248">
    <property type="entry name" value="RNA POLYMERASE SIGMA-54 FACTOR"/>
    <property type="match status" value="1"/>
</dbReference>
<sequence length="441" mass="51258">MELQSKLENRLLQTLRVEQIQSLKILQMSSMELEQYLYEKADENPLLTIDCGNGRDAKLLEIPYVKDRMPSSFSNEERWDYIERSAAAQPDFEQFFIEQIPLTVSLRDFDLKILKFLIRSLDDRLFLDVEAHEVAEKFRTTAAHVEKLIQLLQTLEPVGVGARNYIEYLLIQTHRCPDAPPFVKEIIKNDLSMVAENKIKQLAKKYNQTIREIQQAVDFIKSLNPLPAGHKDAAVHYIVPDIEVSRVNGEWIIQLIQKNLPSIQINEEYVELLKRQTDNKKFLKKYLKDAKALLLGIEKRNKTIYEFVRLLLDIQPDFFEYGMAGLKPMRLKDVADHLNLHISTISRTIRGKYLQTPHGIYSFQSLFTKGIESASGKMDSIVLIKKRIKELIDQENKRKPLTDTQLANQLKREGIQISRRTVAKYRIEMNIASSFNRALQN</sequence>
<evidence type="ECO:0000256" key="6">
    <source>
        <dbReference type="ARBA" id="ARBA00023082"/>
    </source>
</evidence>
<dbReference type="EMBL" id="VIGD01000024">
    <property type="protein sequence ID" value="TQE88842.1"/>
    <property type="molecule type" value="Genomic_DNA"/>
</dbReference>
<evidence type="ECO:0000313" key="12">
    <source>
        <dbReference type="Proteomes" id="UP000315753"/>
    </source>
</evidence>
<reference evidence="11 12" key="1">
    <citation type="submission" date="2019-06" db="EMBL/GenBank/DDBJ databases">
        <title>Genome sequence of Ureibacillus terrenus.</title>
        <authorList>
            <person name="Maclea K.S."/>
            <person name="Simoes M."/>
        </authorList>
    </citation>
    <scope>NUCLEOTIDE SEQUENCE [LARGE SCALE GENOMIC DNA]</scope>
    <source>
        <strain evidence="11 12">ATCC BAA-384</strain>
    </source>
</reference>
<evidence type="ECO:0000256" key="2">
    <source>
        <dbReference type="ARBA" id="ARBA00022478"/>
    </source>
</evidence>
<keyword evidence="4" id="KW-0548">Nucleotidyltransferase</keyword>
<evidence type="ECO:0000256" key="4">
    <source>
        <dbReference type="ARBA" id="ARBA00022695"/>
    </source>
</evidence>
<dbReference type="InterPro" id="IPR000394">
    <property type="entry name" value="RNA_pol_sigma_54"/>
</dbReference>
<dbReference type="PROSITE" id="PS00717">
    <property type="entry name" value="SIGMA54_1"/>
    <property type="match status" value="1"/>
</dbReference>
<protein>
    <submittedName>
        <fullName evidence="11">RNA polymerase factor sigma-54</fullName>
    </submittedName>
</protein>
<comment type="caution">
    <text evidence="11">The sequence shown here is derived from an EMBL/GenBank/DDBJ whole genome shotgun (WGS) entry which is preliminary data.</text>
</comment>
<keyword evidence="3" id="KW-0808">Transferase</keyword>
<evidence type="ECO:0000256" key="8">
    <source>
        <dbReference type="ARBA" id="ARBA00023163"/>
    </source>
</evidence>
<dbReference type="InterPro" id="IPR007046">
    <property type="entry name" value="RNA_pol_sigma_54_core-bd"/>
</dbReference>